<keyword evidence="2" id="KW-1185">Reference proteome</keyword>
<proteinExistence type="predicted"/>
<comment type="caution">
    <text evidence="1">The sequence shown here is derived from an EMBL/GenBank/DDBJ whole genome shotgun (WGS) entry which is preliminary data.</text>
</comment>
<gene>
    <name evidence="1" type="ORF">DHEL01_v211833</name>
</gene>
<dbReference type="EMBL" id="MAVT02002001">
    <property type="protein sequence ID" value="POS69773.1"/>
    <property type="molecule type" value="Genomic_DNA"/>
</dbReference>
<name>A0A2P5HHP4_DIAHE</name>
<accession>A0A2P5HHP4</accession>
<dbReference type="AlphaFoldDB" id="A0A2P5HHP4"/>
<dbReference type="InParanoid" id="A0A2P5HHP4"/>
<protein>
    <submittedName>
        <fullName evidence="1">Uncharacterized protein</fullName>
    </submittedName>
</protein>
<dbReference type="Proteomes" id="UP000094444">
    <property type="component" value="Unassembled WGS sequence"/>
</dbReference>
<sequence length="97" mass="10779">MLFLARDTIAELAIVESFLTLESRELPRLDRVPRTRAEHRTEDAGGWAGRFTSWLAQASTARSSAGCRTYMNQVVAEAPRLYAYTPGGLSRVLPPRA</sequence>
<reference evidence="1" key="1">
    <citation type="submission" date="2017-09" db="EMBL/GenBank/DDBJ databases">
        <title>Polyketide synthases of a Diaporthe helianthi virulent isolate.</title>
        <authorList>
            <person name="Baroncelli R."/>
        </authorList>
    </citation>
    <scope>NUCLEOTIDE SEQUENCE [LARGE SCALE GENOMIC DNA]</scope>
    <source>
        <strain evidence="1">7/96</strain>
    </source>
</reference>
<organism evidence="1 2">
    <name type="scientific">Diaporthe helianthi</name>
    <dbReference type="NCBI Taxonomy" id="158607"/>
    <lineage>
        <taxon>Eukaryota</taxon>
        <taxon>Fungi</taxon>
        <taxon>Dikarya</taxon>
        <taxon>Ascomycota</taxon>
        <taxon>Pezizomycotina</taxon>
        <taxon>Sordariomycetes</taxon>
        <taxon>Sordariomycetidae</taxon>
        <taxon>Diaporthales</taxon>
        <taxon>Diaporthaceae</taxon>
        <taxon>Diaporthe</taxon>
    </lineage>
</organism>
<evidence type="ECO:0000313" key="1">
    <source>
        <dbReference type="EMBL" id="POS69773.1"/>
    </source>
</evidence>
<evidence type="ECO:0000313" key="2">
    <source>
        <dbReference type="Proteomes" id="UP000094444"/>
    </source>
</evidence>